<dbReference type="PANTHER" id="PTHR46580">
    <property type="entry name" value="SENSOR KINASE-RELATED"/>
    <property type="match status" value="1"/>
</dbReference>
<dbReference type="InterPro" id="IPR013517">
    <property type="entry name" value="FG-GAP"/>
</dbReference>
<feature type="signal peptide" evidence="2">
    <location>
        <begin position="1"/>
        <end position="39"/>
    </location>
</feature>
<evidence type="ECO:0000256" key="2">
    <source>
        <dbReference type="SAM" id="SignalP"/>
    </source>
</evidence>
<comment type="caution">
    <text evidence="3">The sequence shown here is derived from an EMBL/GenBank/DDBJ whole genome shotgun (WGS) entry which is preliminary data.</text>
</comment>
<proteinExistence type="predicted"/>
<evidence type="ECO:0000313" key="3">
    <source>
        <dbReference type="EMBL" id="GAA2198569.1"/>
    </source>
</evidence>
<dbReference type="Gene3D" id="2.60.40.2700">
    <property type="match status" value="1"/>
</dbReference>
<dbReference type="PANTHER" id="PTHR46580:SF2">
    <property type="entry name" value="MAM DOMAIN-CONTAINING PROTEIN"/>
    <property type="match status" value="1"/>
</dbReference>
<dbReference type="SUPFAM" id="SSF69318">
    <property type="entry name" value="Integrin alpha N-terminal domain"/>
    <property type="match status" value="1"/>
</dbReference>
<evidence type="ECO:0000313" key="4">
    <source>
        <dbReference type="Proteomes" id="UP001500432"/>
    </source>
</evidence>
<organism evidence="3 4">
    <name type="scientific">Sinomonas flava</name>
    <dbReference type="NCBI Taxonomy" id="496857"/>
    <lineage>
        <taxon>Bacteria</taxon>
        <taxon>Bacillati</taxon>
        <taxon>Actinomycetota</taxon>
        <taxon>Actinomycetes</taxon>
        <taxon>Micrococcales</taxon>
        <taxon>Micrococcaceae</taxon>
        <taxon>Sinomonas</taxon>
    </lineage>
</organism>
<gene>
    <name evidence="3" type="ORF">GCM10009849_11720</name>
</gene>
<dbReference type="Proteomes" id="UP001500432">
    <property type="component" value="Unassembled WGS sequence"/>
</dbReference>
<dbReference type="RefSeq" id="WP_344298735.1">
    <property type="nucleotide sequence ID" value="NZ_BAAAQW010000003.1"/>
</dbReference>
<dbReference type="InterPro" id="IPR028994">
    <property type="entry name" value="Integrin_alpha_N"/>
</dbReference>
<evidence type="ECO:0008006" key="5">
    <source>
        <dbReference type="Google" id="ProtNLM"/>
    </source>
</evidence>
<dbReference type="Pfam" id="PF13517">
    <property type="entry name" value="FG-GAP_3"/>
    <property type="match status" value="1"/>
</dbReference>
<dbReference type="EMBL" id="BAAAQW010000003">
    <property type="protein sequence ID" value="GAA2198569.1"/>
    <property type="molecule type" value="Genomic_DNA"/>
</dbReference>
<sequence>MVTVDPRSGAPSRARRLSAVVRSALTAALLLAASLVALAVGPAAADGTAVPALTSVVGPGASLKPGEIAQTRFTLSAPAQRVRFVYANEEGNAGYSLEWTGTPTGSGPLEAVASGTVQAHHWSGAYTLHSVIIEFRDGQATVWIYRNGETDVFGVPGVTEVAPIALEPGDYSVDNPDRILADHVSPPTPTLVNQYEPHFPYLKAEMGAWPPYTLFNYTWLRDGVPIESRSGNTYAFEPSRDAGAMISVQVTARTPGYREVVVTSAGFGPMPRPVSAPQIRIAGTPAAGKDLYPDFTSPEPVTVTPAGGEAVYSYIWKRDGVVVPGATTARYTVAPEDRLHTLSVEVTISFGPSAATTRSAQRVVPAVHRSQGFDLDGNADVFARTAAGELMLYPGDGRGGWLAPRLIGTGWNAFDAVLAPGSFDNSGSGDVIARDAAGRLLLYAGNGRGGWEMPYFNGDGRVNTQIGQGWDIFDSIVPAGDFNGDGTNDLLARTRSGDLVLYPGDDGVGFLPPRTVGWGWRGLDQIIAPGDVNGDGANDVLARDASGALRLYAGDGKGGFAPGTGTAIGWGWSGMKRIGTAGDFDSDGKPDVFGIDDAGRLTMYFGNGASGWKGAATIGWGWGGFTAVF</sequence>
<keyword evidence="4" id="KW-1185">Reference proteome</keyword>
<feature type="chain" id="PRO_5046770650" description="Repeat domain-containing protein" evidence="2">
    <location>
        <begin position="40"/>
        <end position="629"/>
    </location>
</feature>
<keyword evidence="1 2" id="KW-0732">Signal</keyword>
<name>A0ABN3BPM2_9MICC</name>
<protein>
    <recommendedName>
        <fullName evidence="5">Repeat domain-containing protein</fullName>
    </recommendedName>
</protein>
<evidence type="ECO:0000256" key="1">
    <source>
        <dbReference type="ARBA" id="ARBA00022729"/>
    </source>
</evidence>
<reference evidence="3 4" key="1">
    <citation type="journal article" date="2019" name="Int. J. Syst. Evol. Microbiol.">
        <title>The Global Catalogue of Microorganisms (GCM) 10K type strain sequencing project: providing services to taxonomists for standard genome sequencing and annotation.</title>
        <authorList>
            <consortium name="The Broad Institute Genomics Platform"/>
            <consortium name="The Broad Institute Genome Sequencing Center for Infectious Disease"/>
            <person name="Wu L."/>
            <person name="Ma J."/>
        </authorList>
    </citation>
    <scope>NUCLEOTIDE SEQUENCE [LARGE SCALE GENOMIC DNA]</scope>
    <source>
        <strain evidence="3 4">JCM 16034</strain>
    </source>
</reference>
<accession>A0ABN3BPM2</accession>